<protein>
    <submittedName>
        <fullName evidence="1 2">Uncharacterized protein</fullName>
    </submittedName>
</protein>
<evidence type="ECO:0000313" key="3">
    <source>
        <dbReference type="Proteomes" id="UP000008810"/>
    </source>
</evidence>
<dbReference type="RefSeq" id="XP_014756219.2">
    <property type="nucleotide sequence ID" value="XM_014900733.2"/>
</dbReference>
<gene>
    <name evidence="2" type="primary">LOC104583555</name>
    <name evidence="1" type="ORF">BRADI_3g15872v3</name>
</gene>
<evidence type="ECO:0000313" key="2">
    <source>
        <dbReference type="EnsemblPlants" id="PNT66700"/>
    </source>
</evidence>
<name>A0A2K2CXF8_BRADI</name>
<dbReference type="Gramene" id="PNT66700">
    <property type="protein sequence ID" value="PNT66700"/>
    <property type="gene ID" value="BRADI_3g15872v3"/>
</dbReference>
<sequence>MPYVTATVAKSKRKWARLPFANSSMHMQQGEPQTRSIAWTPIMKHSILIDPDGYSLPSISVPVEIRNQFMERRMQDQLDGSFEEEAAAMANSPTLWSMLHRIAHGCAGYLAAGALPKPANASPTADEEFRVVQVQSRSMTVKRNLRLEQGIGGRGGKKG</sequence>
<dbReference type="Proteomes" id="UP000008810">
    <property type="component" value="Chromosome 3"/>
</dbReference>
<dbReference type="GeneID" id="104583555"/>
<dbReference type="EnsemblPlants" id="PNT66700">
    <property type="protein sequence ID" value="PNT66700"/>
    <property type="gene ID" value="BRADI_3g15872v3"/>
</dbReference>
<keyword evidence="3" id="KW-1185">Reference proteome</keyword>
<dbReference type="EMBL" id="CM000882">
    <property type="protein sequence ID" value="PNT66700.1"/>
    <property type="molecule type" value="Genomic_DNA"/>
</dbReference>
<proteinExistence type="predicted"/>
<dbReference type="KEGG" id="bdi:104583555"/>
<evidence type="ECO:0000313" key="1">
    <source>
        <dbReference type="EMBL" id="PNT66700.1"/>
    </source>
</evidence>
<reference evidence="1" key="2">
    <citation type="submission" date="2017-06" db="EMBL/GenBank/DDBJ databases">
        <title>WGS assembly of Brachypodium distachyon.</title>
        <authorList>
            <consortium name="The International Brachypodium Initiative"/>
            <person name="Lucas S."/>
            <person name="Harmon-Smith M."/>
            <person name="Lail K."/>
            <person name="Tice H."/>
            <person name="Grimwood J."/>
            <person name="Bruce D."/>
            <person name="Barry K."/>
            <person name="Shu S."/>
            <person name="Lindquist E."/>
            <person name="Wang M."/>
            <person name="Pitluck S."/>
            <person name="Vogel J.P."/>
            <person name="Garvin D.F."/>
            <person name="Mockler T.C."/>
            <person name="Schmutz J."/>
            <person name="Rokhsar D."/>
            <person name="Bevan M.W."/>
        </authorList>
    </citation>
    <scope>NUCLEOTIDE SEQUENCE</scope>
    <source>
        <strain evidence="1">Bd21</strain>
    </source>
</reference>
<reference evidence="1 2" key="1">
    <citation type="journal article" date="2010" name="Nature">
        <title>Genome sequencing and analysis of the model grass Brachypodium distachyon.</title>
        <authorList>
            <consortium name="International Brachypodium Initiative"/>
        </authorList>
    </citation>
    <scope>NUCLEOTIDE SEQUENCE [LARGE SCALE GENOMIC DNA]</scope>
    <source>
        <strain evidence="1 2">Bd21</strain>
    </source>
</reference>
<dbReference type="AlphaFoldDB" id="A0A2K2CXF8"/>
<organism evidence="1">
    <name type="scientific">Brachypodium distachyon</name>
    <name type="common">Purple false brome</name>
    <name type="synonym">Trachynia distachya</name>
    <dbReference type="NCBI Taxonomy" id="15368"/>
    <lineage>
        <taxon>Eukaryota</taxon>
        <taxon>Viridiplantae</taxon>
        <taxon>Streptophyta</taxon>
        <taxon>Embryophyta</taxon>
        <taxon>Tracheophyta</taxon>
        <taxon>Spermatophyta</taxon>
        <taxon>Magnoliopsida</taxon>
        <taxon>Liliopsida</taxon>
        <taxon>Poales</taxon>
        <taxon>Poaceae</taxon>
        <taxon>BOP clade</taxon>
        <taxon>Pooideae</taxon>
        <taxon>Stipodae</taxon>
        <taxon>Brachypodieae</taxon>
        <taxon>Brachypodium</taxon>
    </lineage>
</organism>
<accession>A0A2K2CXF8</accession>
<reference evidence="2" key="3">
    <citation type="submission" date="2018-08" db="UniProtKB">
        <authorList>
            <consortium name="EnsemblPlants"/>
        </authorList>
    </citation>
    <scope>IDENTIFICATION</scope>
    <source>
        <strain evidence="2">cv. Bd21</strain>
    </source>
</reference>